<dbReference type="AlphaFoldDB" id="A0A1R2C6W3"/>
<reference evidence="5 6" key="1">
    <citation type="submission" date="2016-11" db="EMBL/GenBank/DDBJ databases">
        <title>The macronuclear genome of Stentor coeruleus: a giant cell with tiny introns.</title>
        <authorList>
            <person name="Slabodnick M."/>
            <person name="Ruby J.G."/>
            <person name="Reiff S.B."/>
            <person name="Swart E.C."/>
            <person name="Gosai S."/>
            <person name="Prabakaran S."/>
            <person name="Witkowska E."/>
            <person name="Larue G.E."/>
            <person name="Fisher S."/>
            <person name="Freeman R.M."/>
            <person name="Gunawardena J."/>
            <person name="Chu W."/>
            <person name="Stover N.A."/>
            <person name="Gregory B.D."/>
            <person name="Nowacki M."/>
            <person name="Derisi J."/>
            <person name="Roy S.W."/>
            <person name="Marshall W.F."/>
            <person name="Sood P."/>
        </authorList>
    </citation>
    <scope>NUCLEOTIDE SEQUENCE [LARGE SCALE GENOMIC DNA]</scope>
    <source>
        <strain evidence="5">WM001</strain>
    </source>
</reference>
<protein>
    <recommendedName>
        <fullName evidence="7">Tyrosine-protein kinase ephrin type A/B receptor-like domain-containing protein</fullName>
    </recommendedName>
</protein>
<keyword evidence="1" id="KW-0880">Kelch repeat</keyword>
<evidence type="ECO:0000313" key="6">
    <source>
        <dbReference type="Proteomes" id="UP000187209"/>
    </source>
</evidence>
<feature type="transmembrane region" description="Helical" evidence="3">
    <location>
        <begin position="795"/>
        <end position="816"/>
    </location>
</feature>
<dbReference type="PANTHER" id="PTHR46093">
    <property type="entry name" value="ACYL-COA-BINDING DOMAIN-CONTAINING PROTEIN 5"/>
    <property type="match status" value="1"/>
</dbReference>
<organism evidence="5 6">
    <name type="scientific">Stentor coeruleus</name>
    <dbReference type="NCBI Taxonomy" id="5963"/>
    <lineage>
        <taxon>Eukaryota</taxon>
        <taxon>Sar</taxon>
        <taxon>Alveolata</taxon>
        <taxon>Ciliophora</taxon>
        <taxon>Postciliodesmatophora</taxon>
        <taxon>Heterotrichea</taxon>
        <taxon>Heterotrichida</taxon>
        <taxon>Stentoridae</taxon>
        <taxon>Stentor</taxon>
    </lineage>
</organism>
<dbReference type="Pfam" id="PF24681">
    <property type="entry name" value="Kelch_KLHDC2_KLHL20_DRC7"/>
    <property type="match status" value="2"/>
</dbReference>
<keyword evidence="6" id="KW-1185">Reference proteome</keyword>
<dbReference type="Gene3D" id="2.10.50.10">
    <property type="entry name" value="Tumor Necrosis Factor Receptor, subunit A, domain 2"/>
    <property type="match status" value="1"/>
</dbReference>
<feature type="chain" id="PRO_5013272148" description="Tyrosine-protein kinase ephrin type A/B receptor-like domain-containing protein" evidence="4">
    <location>
        <begin position="19"/>
        <end position="1013"/>
    </location>
</feature>
<dbReference type="OrthoDB" id="292123at2759"/>
<feature type="signal peptide" evidence="4">
    <location>
        <begin position="1"/>
        <end position="18"/>
    </location>
</feature>
<accession>A0A1R2C6W3</accession>
<dbReference type="SUPFAM" id="SSF57184">
    <property type="entry name" value="Growth factor receptor domain"/>
    <property type="match status" value="1"/>
</dbReference>
<name>A0A1R2C6W3_9CILI</name>
<dbReference type="Gene3D" id="2.120.10.80">
    <property type="entry name" value="Kelch-type beta propeller"/>
    <property type="match status" value="2"/>
</dbReference>
<keyword evidence="2" id="KW-0677">Repeat</keyword>
<dbReference type="InterPro" id="IPR015915">
    <property type="entry name" value="Kelch-typ_b-propeller"/>
</dbReference>
<evidence type="ECO:0000256" key="3">
    <source>
        <dbReference type="SAM" id="Phobius"/>
    </source>
</evidence>
<feature type="transmembrane region" description="Helical" evidence="3">
    <location>
        <begin position="740"/>
        <end position="759"/>
    </location>
</feature>
<dbReference type="InterPro" id="IPR009030">
    <property type="entry name" value="Growth_fac_rcpt_cys_sf"/>
</dbReference>
<comment type="caution">
    <text evidence="5">The sequence shown here is derived from an EMBL/GenBank/DDBJ whole genome shotgun (WGS) entry which is preliminary data.</text>
</comment>
<dbReference type="EMBL" id="MPUH01000259">
    <property type="protein sequence ID" value="OMJ84764.1"/>
    <property type="molecule type" value="Genomic_DNA"/>
</dbReference>
<keyword evidence="3" id="KW-0812">Transmembrane</keyword>
<evidence type="ECO:0000313" key="5">
    <source>
        <dbReference type="EMBL" id="OMJ84764.1"/>
    </source>
</evidence>
<evidence type="ECO:0008006" key="7">
    <source>
        <dbReference type="Google" id="ProtNLM"/>
    </source>
</evidence>
<sequence length="1013" mass="115663">MHWLLVSLVCIEAAIIHSIPSSKIGPGPSFYPVIAGNIEKNKLFIHGGTGQIDQNQLWELNLNTYMWSILHSFSDLPEIRYDHMGFFRPNNEEFCVYGGRNQNKVFNDIWCFETKRLIWEKLDVYFFPGPFLKFTSVYHEYMNYEFFIVLGIDIYSYDVKIYILDLKELKWEDNGIYVLTLDKDEFLDVDYVNFSIACADERLVFAIWHKNEKLFWRGEFDIFSKKLTLDKVFLSKSIMGSILNSSNYKEIKASLIVNNTLATILSSGAILYIPMSPNDIAYVDFNIIDINNKSSVWCANYSCFSFGGYYLEQLTNGIERIDFLNSSIIQQKLLVESFISPPLRTSTSLKAVHTDLYLFGGKNQAFYLNDLWKYSTKKNLWSKISPKGLWPSSRSSYAAAAQGDILVIWGGENTSGYLNDLFIYNVYTGIWFQYSPDPIISPSKRKNACIVLELPNAYIYGGSDSTGPLGDLWEYSFGNNSYRKLIEMKSMSKPTCVYKSPYNLFIVNENYHIEYSIQKNISSISIVSKNPDSIIEITYDYVLFIGGRSKDYTKAYNKIISFRLQNNFDIQIEDFIYNSVHTYYNSSIYIYGGGYLTSEFSLFPSFLMPRFIRIDIKDLCAEAQYKVQCSIGFEKSKNGECNLCEPGTYSIDLDNANCGKCDTGFYNPTQGSTSFYQCFQCPEGTYMDKKGSNICKACSPEYYCPVQSSFPIRANYTVNTNPSFQPEIVKSESPIEIIKFLVKISLFGTIGVLVFILSFKKMRKCLCRFDLYYMLHNFEDGEYAKIIINLYGGTFSVIFVALSSIFIGGLISVYMLDNQYEEKFIIHGDFSSKNSMRFRADFEVEIRLKDYGGKCGNKYGNIGSKHDGDCGTLIDISSKGISNQGLRPFCLPHPRNVCSMKFSCKNCEIESEAYVEAYFFETSSFAKAIEVNVTADSSIPESRSSSFNKITASKNQIFIGHNLTEFHFTAIPSFFSNDFQTTNTGYHIISGTSPIPRSIYNKITASKNQIFIG</sequence>
<dbReference type="SUPFAM" id="SSF117281">
    <property type="entry name" value="Kelch motif"/>
    <property type="match status" value="2"/>
</dbReference>
<dbReference type="Proteomes" id="UP000187209">
    <property type="component" value="Unassembled WGS sequence"/>
</dbReference>
<keyword evidence="3" id="KW-1133">Transmembrane helix</keyword>
<proteinExistence type="predicted"/>
<evidence type="ECO:0000256" key="4">
    <source>
        <dbReference type="SAM" id="SignalP"/>
    </source>
</evidence>
<dbReference type="PANTHER" id="PTHR46093:SF18">
    <property type="entry name" value="FIBRONECTIN TYPE-III DOMAIN-CONTAINING PROTEIN"/>
    <property type="match status" value="1"/>
</dbReference>
<dbReference type="SMART" id="SM01411">
    <property type="entry name" value="Ephrin_rec_like"/>
    <property type="match status" value="1"/>
</dbReference>
<gene>
    <name evidence="5" type="ORF">SteCoe_14090</name>
</gene>
<keyword evidence="4" id="KW-0732">Signal</keyword>
<evidence type="ECO:0000256" key="2">
    <source>
        <dbReference type="ARBA" id="ARBA00022737"/>
    </source>
</evidence>
<evidence type="ECO:0000256" key="1">
    <source>
        <dbReference type="ARBA" id="ARBA00022441"/>
    </source>
</evidence>
<keyword evidence="3" id="KW-0472">Membrane</keyword>